<sequence length="86" mass="9607">MAHQAIGNVTKRGSIISGHVTWGRSVTGKGHELWQSIAKCALKSLKIIKYRGHVEDFRCSLNLDKASLGRFLLRLCVEARTQCLRS</sequence>
<name>A0A8S1DU50_9INSE</name>
<gene>
    <name evidence="1" type="ORF">CLODIP_2_CD03468</name>
</gene>
<dbReference type="EMBL" id="CADEPI010000325">
    <property type="protein sequence ID" value="CAB3383828.1"/>
    <property type="molecule type" value="Genomic_DNA"/>
</dbReference>
<protein>
    <submittedName>
        <fullName evidence="1">Uncharacterized protein</fullName>
    </submittedName>
</protein>
<organism evidence="1 2">
    <name type="scientific">Cloeon dipterum</name>
    <dbReference type="NCBI Taxonomy" id="197152"/>
    <lineage>
        <taxon>Eukaryota</taxon>
        <taxon>Metazoa</taxon>
        <taxon>Ecdysozoa</taxon>
        <taxon>Arthropoda</taxon>
        <taxon>Hexapoda</taxon>
        <taxon>Insecta</taxon>
        <taxon>Pterygota</taxon>
        <taxon>Palaeoptera</taxon>
        <taxon>Ephemeroptera</taxon>
        <taxon>Pisciforma</taxon>
        <taxon>Baetidae</taxon>
        <taxon>Cloeon</taxon>
    </lineage>
</organism>
<dbReference type="AlphaFoldDB" id="A0A8S1DU50"/>
<evidence type="ECO:0000313" key="2">
    <source>
        <dbReference type="Proteomes" id="UP000494165"/>
    </source>
</evidence>
<comment type="caution">
    <text evidence="1">The sequence shown here is derived from an EMBL/GenBank/DDBJ whole genome shotgun (WGS) entry which is preliminary data.</text>
</comment>
<reference evidence="1 2" key="1">
    <citation type="submission" date="2020-04" db="EMBL/GenBank/DDBJ databases">
        <authorList>
            <person name="Alioto T."/>
            <person name="Alioto T."/>
            <person name="Gomez Garrido J."/>
        </authorList>
    </citation>
    <scope>NUCLEOTIDE SEQUENCE [LARGE SCALE GENOMIC DNA]</scope>
</reference>
<evidence type="ECO:0000313" key="1">
    <source>
        <dbReference type="EMBL" id="CAB3383828.1"/>
    </source>
</evidence>
<accession>A0A8S1DU50</accession>
<proteinExistence type="predicted"/>
<dbReference type="Proteomes" id="UP000494165">
    <property type="component" value="Unassembled WGS sequence"/>
</dbReference>
<keyword evidence="2" id="KW-1185">Reference proteome</keyword>